<feature type="domain" description="RecF/RecN/SMC N-terminal" evidence="10">
    <location>
        <begin position="14"/>
        <end position="509"/>
    </location>
</feature>
<evidence type="ECO:0000256" key="6">
    <source>
        <dbReference type="ARBA" id="ARBA00022840"/>
    </source>
</evidence>
<dbReference type="STRING" id="51642.NSMM_160018"/>
<evidence type="ECO:0000256" key="9">
    <source>
        <dbReference type="PIRNR" id="PIRNR003128"/>
    </source>
</evidence>
<dbReference type="GO" id="GO:0009432">
    <property type="term" value="P:SOS response"/>
    <property type="evidence" value="ECO:0007669"/>
    <property type="project" value="TreeGrafter"/>
</dbReference>
<dbReference type="Pfam" id="PF02463">
    <property type="entry name" value="SMC_N"/>
    <property type="match status" value="1"/>
</dbReference>
<evidence type="ECO:0000256" key="4">
    <source>
        <dbReference type="ARBA" id="ARBA00022741"/>
    </source>
</evidence>
<evidence type="ECO:0000259" key="10">
    <source>
        <dbReference type="Pfam" id="PF02463"/>
    </source>
</evidence>
<dbReference type="RefSeq" id="WP_090283904.1">
    <property type="nucleotide sequence ID" value="NZ_FMWO01000021.1"/>
</dbReference>
<dbReference type="Gene3D" id="3.40.50.300">
    <property type="entry name" value="P-loop containing nucleotide triphosphate hydrolases"/>
    <property type="match status" value="2"/>
</dbReference>
<comment type="similarity">
    <text evidence="2 9">Belongs to the RecN family.</text>
</comment>
<dbReference type="OrthoDB" id="9806954at2"/>
<dbReference type="PANTHER" id="PTHR11059">
    <property type="entry name" value="DNA REPAIR PROTEIN RECN"/>
    <property type="match status" value="1"/>
</dbReference>
<evidence type="ECO:0000256" key="8">
    <source>
        <dbReference type="ARBA" id="ARBA00033408"/>
    </source>
</evidence>
<sequence>MLLHLFIRDYVLIDQIELDFHPGFTVLTGETGAGKSILIDALELLLGGRADVQRIRHGCERAEISAEFDIRDLTSLQQWLQKNSLDDPAGGCLLRRVIDASGRSRNFINGTTVTLQQLRTAGEWLIDIHGQHAHQTLLRTQQQGELLDGWAGETGLVQQVAAAYRHWQTLHQQRLDWEKDSSRDAEERERLAWQVKELSDLNFSAEDWQTIQADHNRLAHTAKLLEAAQLSLELLSENEISALTQIDRVSARLHSLIEVDSSLVPMDEQLQSIEAQLQDVIHELRHYQQHLDLDPRRLETIEARLLAVHSTARKYRVNPEDLAELLVTATQQLADLETRADGAALAEAEQAAQQEYMRFAQQLSDKRREAATSLSRLVTENMQTLAMEDGRFQVTLHPVTPGNQSGLEQIEFQVSAHKDMPLRPLHKVASGGELSRIGLAIQVIISQAGMTPTLIFDEVDAGVGGSVAEKVGKLLKALGKTRQVLCITHLPQVAAMGDHHWQVSKKNEQQIDQTLISRIFHLDQAGRIDEIARMLGGERLTATTRKHAEEMLRDHALSK</sequence>
<dbReference type="SUPFAM" id="SSF52540">
    <property type="entry name" value="P-loop containing nucleoside triphosphate hydrolases"/>
    <property type="match status" value="1"/>
</dbReference>
<dbReference type="EMBL" id="FMWO01000021">
    <property type="protein sequence ID" value="SCZ84428.1"/>
    <property type="molecule type" value="Genomic_DNA"/>
</dbReference>
<keyword evidence="12" id="KW-1185">Reference proteome</keyword>
<dbReference type="InterPro" id="IPR003395">
    <property type="entry name" value="RecF/RecN/SMC_N"/>
</dbReference>
<reference evidence="11 12" key="1">
    <citation type="submission" date="2016-10" db="EMBL/GenBank/DDBJ databases">
        <authorList>
            <person name="de Groot N.N."/>
        </authorList>
    </citation>
    <scope>NUCLEOTIDE SEQUENCE [LARGE SCALE GENOMIC DNA]</scope>
    <source>
        <strain evidence="11">1</strain>
    </source>
</reference>
<dbReference type="CDD" id="cd03241">
    <property type="entry name" value="ABC_RecN"/>
    <property type="match status" value="2"/>
</dbReference>
<dbReference type="Proteomes" id="UP000198729">
    <property type="component" value="Unassembled WGS sequence"/>
</dbReference>
<dbReference type="FunFam" id="3.40.50.300:FF:000319">
    <property type="entry name" value="DNA repair protein RecN"/>
    <property type="match status" value="1"/>
</dbReference>
<dbReference type="GO" id="GO:0043590">
    <property type="term" value="C:bacterial nucleoid"/>
    <property type="evidence" value="ECO:0007669"/>
    <property type="project" value="TreeGrafter"/>
</dbReference>
<keyword evidence="5 9" id="KW-0227">DNA damage</keyword>
<dbReference type="AlphaFoldDB" id="A0A1G5SBE9"/>
<dbReference type="GO" id="GO:0006281">
    <property type="term" value="P:DNA repair"/>
    <property type="evidence" value="ECO:0007669"/>
    <property type="project" value="UniProtKB-KW"/>
</dbReference>
<dbReference type="NCBIfam" id="NF008121">
    <property type="entry name" value="PRK10869.1"/>
    <property type="match status" value="1"/>
</dbReference>
<dbReference type="GO" id="GO:0005524">
    <property type="term" value="F:ATP binding"/>
    <property type="evidence" value="ECO:0007669"/>
    <property type="project" value="UniProtKB-KW"/>
</dbReference>
<comment type="function">
    <text evidence="1 9">May be involved in recombinational repair of damaged DNA.</text>
</comment>
<dbReference type="PANTHER" id="PTHR11059:SF0">
    <property type="entry name" value="DNA REPAIR PROTEIN RECN"/>
    <property type="match status" value="1"/>
</dbReference>
<gene>
    <name evidence="11" type="primary">recN</name>
    <name evidence="11" type="ORF">NSMM_160018</name>
</gene>
<dbReference type="PIRSF" id="PIRSF003128">
    <property type="entry name" value="RecN"/>
    <property type="match status" value="1"/>
</dbReference>
<evidence type="ECO:0000256" key="2">
    <source>
        <dbReference type="ARBA" id="ARBA00009441"/>
    </source>
</evidence>
<keyword evidence="7 9" id="KW-0234">DNA repair</keyword>
<protein>
    <recommendedName>
        <fullName evidence="3 9">DNA repair protein RecN</fullName>
    </recommendedName>
    <alternativeName>
        <fullName evidence="8 9">Recombination protein N</fullName>
    </alternativeName>
</protein>
<keyword evidence="4" id="KW-0547">Nucleotide-binding</keyword>
<dbReference type="GO" id="GO:0006310">
    <property type="term" value="P:DNA recombination"/>
    <property type="evidence" value="ECO:0007669"/>
    <property type="project" value="InterPro"/>
</dbReference>
<accession>A0A1G5SBE9</accession>
<dbReference type="FunFam" id="3.40.50.300:FF:000356">
    <property type="entry name" value="DNA repair protein RecN"/>
    <property type="match status" value="1"/>
</dbReference>
<evidence type="ECO:0000313" key="12">
    <source>
        <dbReference type="Proteomes" id="UP000198729"/>
    </source>
</evidence>
<dbReference type="InterPro" id="IPR004604">
    <property type="entry name" value="DNA_recomb/repair_RecN"/>
</dbReference>
<evidence type="ECO:0000256" key="5">
    <source>
        <dbReference type="ARBA" id="ARBA00022763"/>
    </source>
</evidence>
<dbReference type="NCBIfam" id="TIGR00634">
    <property type="entry name" value="recN"/>
    <property type="match status" value="1"/>
</dbReference>
<dbReference type="InterPro" id="IPR027417">
    <property type="entry name" value="P-loop_NTPase"/>
</dbReference>
<evidence type="ECO:0000256" key="7">
    <source>
        <dbReference type="ARBA" id="ARBA00023204"/>
    </source>
</evidence>
<proteinExistence type="inferred from homology"/>
<name>A0A1G5SBE9_9PROT</name>
<evidence type="ECO:0000313" key="11">
    <source>
        <dbReference type="EMBL" id="SCZ84428.1"/>
    </source>
</evidence>
<evidence type="ECO:0000256" key="3">
    <source>
        <dbReference type="ARBA" id="ARBA00021315"/>
    </source>
</evidence>
<evidence type="ECO:0000256" key="1">
    <source>
        <dbReference type="ARBA" id="ARBA00003618"/>
    </source>
</evidence>
<keyword evidence="6" id="KW-0067">ATP-binding</keyword>
<organism evidence="11 12">
    <name type="scientific">Nitrosomonas mobilis</name>
    <dbReference type="NCBI Taxonomy" id="51642"/>
    <lineage>
        <taxon>Bacteria</taxon>
        <taxon>Pseudomonadati</taxon>
        <taxon>Pseudomonadota</taxon>
        <taxon>Betaproteobacteria</taxon>
        <taxon>Nitrosomonadales</taxon>
        <taxon>Nitrosomonadaceae</taxon>
        <taxon>Nitrosomonas</taxon>
    </lineage>
</organism>